<dbReference type="EMBL" id="LNYT01000004">
    <property type="protein sequence ID" value="KTD49846.1"/>
    <property type="molecule type" value="Genomic_DNA"/>
</dbReference>
<evidence type="ECO:0000313" key="2">
    <source>
        <dbReference type="EMBL" id="KTD49846.1"/>
    </source>
</evidence>
<dbReference type="GeneID" id="48946511"/>
<accession>A0A0W0XZN5</accession>
<dbReference type="Pfam" id="PF01850">
    <property type="entry name" value="PIN"/>
    <property type="match status" value="1"/>
</dbReference>
<dbReference type="RefSeq" id="WP_058530428.1">
    <property type="nucleotide sequence ID" value="NZ_CAAAIN010000008.1"/>
</dbReference>
<organism evidence="2 3">
    <name type="scientific">Legionella rubrilucens</name>
    <dbReference type="NCBI Taxonomy" id="458"/>
    <lineage>
        <taxon>Bacteria</taxon>
        <taxon>Pseudomonadati</taxon>
        <taxon>Pseudomonadota</taxon>
        <taxon>Gammaproteobacteria</taxon>
        <taxon>Legionellales</taxon>
        <taxon>Legionellaceae</taxon>
        <taxon>Legionella</taxon>
    </lineage>
</organism>
<feature type="domain" description="PIN" evidence="1">
    <location>
        <begin position="18"/>
        <end position="168"/>
    </location>
</feature>
<reference evidence="2 3" key="1">
    <citation type="submission" date="2015-11" db="EMBL/GenBank/DDBJ databases">
        <title>Genomic analysis of 38 Legionella species identifies large and diverse effector repertoires.</title>
        <authorList>
            <person name="Burstein D."/>
            <person name="Amaro F."/>
            <person name="Zusman T."/>
            <person name="Lifshitz Z."/>
            <person name="Cohen O."/>
            <person name="Gilbert J.A."/>
            <person name="Pupko T."/>
            <person name="Shuman H.A."/>
            <person name="Segal G."/>
        </authorList>
    </citation>
    <scope>NUCLEOTIDE SEQUENCE [LARGE SCALE GENOMIC DNA]</scope>
    <source>
        <strain evidence="2 3">WA-270A-C2</strain>
    </source>
</reference>
<dbReference type="Proteomes" id="UP000054608">
    <property type="component" value="Unassembled WGS sequence"/>
</dbReference>
<keyword evidence="3" id="KW-1185">Reference proteome</keyword>
<name>A0A0W0XZN5_9GAMM</name>
<proteinExistence type="predicted"/>
<dbReference type="InterPro" id="IPR002716">
    <property type="entry name" value="PIN_dom"/>
</dbReference>
<protein>
    <submittedName>
        <fullName evidence="2">PIN domain protein</fullName>
    </submittedName>
</protein>
<dbReference type="InterPro" id="IPR029060">
    <property type="entry name" value="PIN-like_dom_sf"/>
</dbReference>
<dbReference type="PATRIC" id="fig|458.5.peg.297"/>
<dbReference type="AlphaFoldDB" id="A0A0W0XZN5"/>
<dbReference type="Gene3D" id="3.40.50.1010">
    <property type="entry name" value="5'-nuclease"/>
    <property type="match status" value="1"/>
</dbReference>
<evidence type="ECO:0000259" key="1">
    <source>
        <dbReference type="Pfam" id="PF01850"/>
    </source>
</evidence>
<dbReference type="SUPFAM" id="SSF88723">
    <property type="entry name" value="PIN domain-like"/>
    <property type="match status" value="1"/>
</dbReference>
<comment type="caution">
    <text evidence="2">The sequence shown here is derived from an EMBL/GenBank/DDBJ whole genome shotgun (WGS) entry which is preliminary data.</text>
</comment>
<sequence length="186" mass="21595">MKNVQNIDNYNFKPSDNVILDTNIWLYNNGPQPPNEPYVGIYSRALFKILNAKCQIFIDALILSEFINRYSRIKYRLHLDAHQLKEKDLSFKDFRKTSDFTTIASDIGSDVRKILRFCKCIESGFELLDINQVMSEFEQGNTDFNDQILSELCKNKGITFVTHDSDFCNSHIHILTANTKLLQRTS</sequence>
<dbReference type="STRING" id="458.Lrub_0288"/>
<evidence type="ECO:0000313" key="3">
    <source>
        <dbReference type="Proteomes" id="UP000054608"/>
    </source>
</evidence>
<gene>
    <name evidence="2" type="ORF">Lrub_0288</name>
</gene>
<dbReference type="CDD" id="cd09854">
    <property type="entry name" value="PIN_VapC-like"/>
    <property type="match status" value="1"/>
</dbReference>
<dbReference type="OrthoDB" id="509251at2"/>